<reference evidence="2 3" key="1">
    <citation type="submission" date="2024-04" db="EMBL/GenBank/DDBJ databases">
        <title>Draft genome sequence of Pseudophaeobacter arcticus NBRC 116598.</title>
        <authorList>
            <person name="Miyakawa T."/>
            <person name="Kusuya Y."/>
            <person name="Miura T."/>
        </authorList>
    </citation>
    <scope>NUCLEOTIDE SEQUENCE [LARGE SCALE GENOMIC DNA]</scope>
    <source>
        <strain evidence="2 3">SU-CL00105</strain>
    </source>
</reference>
<evidence type="ECO:0000313" key="2">
    <source>
        <dbReference type="EMBL" id="GAA6196073.1"/>
    </source>
</evidence>
<organism evidence="2 3">
    <name type="scientific">Pseudophaeobacter arcticus</name>
    <dbReference type="NCBI Taxonomy" id="385492"/>
    <lineage>
        <taxon>Bacteria</taxon>
        <taxon>Pseudomonadati</taxon>
        <taxon>Pseudomonadota</taxon>
        <taxon>Alphaproteobacteria</taxon>
        <taxon>Rhodobacterales</taxon>
        <taxon>Paracoccaceae</taxon>
        <taxon>Pseudophaeobacter</taxon>
    </lineage>
</organism>
<evidence type="ECO:0000256" key="1">
    <source>
        <dbReference type="SAM" id="Phobius"/>
    </source>
</evidence>
<feature type="transmembrane region" description="Helical" evidence="1">
    <location>
        <begin position="108"/>
        <end position="132"/>
    </location>
</feature>
<keyword evidence="1" id="KW-0472">Membrane</keyword>
<protein>
    <recommendedName>
        <fullName evidence="4">Rod shape-determining protein MreD</fullName>
    </recommendedName>
</protein>
<proteinExistence type="predicted"/>
<feature type="transmembrane region" description="Helical" evidence="1">
    <location>
        <begin position="70"/>
        <end position="87"/>
    </location>
</feature>
<evidence type="ECO:0008006" key="4">
    <source>
        <dbReference type="Google" id="ProtNLM"/>
    </source>
</evidence>
<accession>A0ABQ0AJQ3</accession>
<sequence>MNFLTEFLPGIVTGIITGAPIWIWPLLFLLIGLGIFCSRDRKISILPYFLMPLIALTTVPTLMAQQRPELAVTVWGLAYLCGILGGYRLQGRWIITRTGLRAEVTGEWLSLCVMMLLFWANFANGVFAAVAPDLTAGLVYQILFPALLGLASGSFLGRPLRILTWPSTRGAAVA</sequence>
<name>A0ABQ0AJQ3_9RHOB</name>
<dbReference type="RefSeq" id="WP_353398554.1">
    <property type="nucleotide sequence ID" value="NZ_BAABWU010000004.1"/>
</dbReference>
<comment type="caution">
    <text evidence="2">The sequence shown here is derived from an EMBL/GenBank/DDBJ whole genome shotgun (WGS) entry which is preliminary data.</text>
</comment>
<dbReference type="Proteomes" id="UP001441944">
    <property type="component" value="Unassembled WGS sequence"/>
</dbReference>
<feature type="transmembrane region" description="Helical" evidence="1">
    <location>
        <begin position="45"/>
        <end position="64"/>
    </location>
</feature>
<dbReference type="EMBL" id="BAABWU010000004">
    <property type="protein sequence ID" value="GAA6196073.1"/>
    <property type="molecule type" value="Genomic_DNA"/>
</dbReference>
<keyword evidence="3" id="KW-1185">Reference proteome</keyword>
<gene>
    <name evidence="2" type="ORF">NBRC116598_15170</name>
</gene>
<feature type="transmembrane region" description="Helical" evidence="1">
    <location>
        <begin position="12"/>
        <end position="33"/>
    </location>
</feature>
<evidence type="ECO:0000313" key="3">
    <source>
        <dbReference type="Proteomes" id="UP001441944"/>
    </source>
</evidence>
<keyword evidence="1" id="KW-1133">Transmembrane helix</keyword>
<keyword evidence="1" id="KW-0812">Transmembrane</keyword>
<feature type="transmembrane region" description="Helical" evidence="1">
    <location>
        <begin position="138"/>
        <end position="157"/>
    </location>
</feature>